<evidence type="ECO:0000313" key="1">
    <source>
        <dbReference type="EMBL" id="KXJ85397.1"/>
    </source>
</evidence>
<organism evidence="1 2">
    <name type="scientific">Microdochium bolleyi</name>
    <dbReference type="NCBI Taxonomy" id="196109"/>
    <lineage>
        <taxon>Eukaryota</taxon>
        <taxon>Fungi</taxon>
        <taxon>Dikarya</taxon>
        <taxon>Ascomycota</taxon>
        <taxon>Pezizomycotina</taxon>
        <taxon>Sordariomycetes</taxon>
        <taxon>Xylariomycetidae</taxon>
        <taxon>Xylariales</taxon>
        <taxon>Microdochiaceae</taxon>
        <taxon>Microdochium</taxon>
    </lineage>
</organism>
<dbReference type="AlphaFoldDB" id="A0A136IKA0"/>
<proteinExistence type="predicted"/>
<dbReference type="Proteomes" id="UP000070501">
    <property type="component" value="Unassembled WGS sequence"/>
</dbReference>
<accession>A0A136IKA0</accession>
<gene>
    <name evidence="1" type="ORF">Micbo1qcDRAFT_169466</name>
</gene>
<name>A0A136IKA0_9PEZI</name>
<keyword evidence="2" id="KW-1185">Reference proteome</keyword>
<evidence type="ECO:0000313" key="2">
    <source>
        <dbReference type="Proteomes" id="UP000070501"/>
    </source>
</evidence>
<sequence length="263" mass="29814">MQRSQVEPGNALGEWSKKYTLLVSSRLLQLYLRRHLTGQPATARATVAGGYWRRLDNFNRLQTRELLSEHFTGVSIPKDIPYVHPRCISFRNLKERNDAIRPPGTRDTRWPIDLAVRDTFKEFWQAPKGCTRTWLAFFAYPPSDSHDPEAKEDKVFIVLILNSTSTASKQLVIYDCNSSADAESATVDASRVLTGLQLEFFKFVQSKCVVEAVWYSVKHSRRGTEGDVEASFHRLASWFNAGDKALHGAEDNRVAQCLSLTCS</sequence>
<dbReference type="EMBL" id="KQ964283">
    <property type="protein sequence ID" value="KXJ85397.1"/>
    <property type="molecule type" value="Genomic_DNA"/>
</dbReference>
<protein>
    <submittedName>
        <fullName evidence="1">Uncharacterized protein</fullName>
    </submittedName>
</protein>
<dbReference type="InParanoid" id="A0A136IKA0"/>
<reference evidence="2" key="1">
    <citation type="submission" date="2016-02" db="EMBL/GenBank/DDBJ databases">
        <title>Draft genome sequence of Microdochium bolleyi, a fungal endophyte of beachgrass.</title>
        <authorList>
            <consortium name="DOE Joint Genome Institute"/>
            <person name="David A.S."/>
            <person name="May G."/>
            <person name="Haridas S."/>
            <person name="Lim J."/>
            <person name="Wang M."/>
            <person name="Labutti K."/>
            <person name="Lipzen A."/>
            <person name="Barry K."/>
            <person name="Grigoriev I.V."/>
        </authorList>
    </citation>
    <scope>NUCLEOTIDE SEQUENCE [LARGE SCALE GENOMIC DNA]</scope>
    <source>
        <strain evidence="2">J235TASD1</strain>
    </source>
</reference>